<dbReference type="SUPFAM" id="SSF53335">
    <property type="entry name" value="S-adenosyl-L-methionine-dependent methyltransferases"/>
    <property type="match status" value="1"/>
</dbReference>
<reference evidence="2" key="1">
    <citation type="journal article" date="2020" name="mSystems">
        <title>Genome- and Community-Level Interaction Insights into Carbon Utilization and Element Cycling Functions of Hydrothermarchaeota in Hydrothermal Sediment.</title>
        <authorList>
            <person name="Zhou Z."/>
            <person name="Liu Y."/>
            <person name="Xu W."/>
            <person name="Pan J."/>
            <person name="Luo Z.H."/>
            <person name="Li M."/>
        </authorList>
    </citation>
    <scope>NUCLEOTIDE SEQUENCE [LARGE SCALE GENOMIC DNA]</scope>
    <source>
        <strain evidence="2">SpSt-210</strain>
    </source>
</reference>
<dbReference type="PANTHER" id="PTHR43591:SF24">
    <property type="entry name" value="2-METHOXY-6-POLYPRENYL-1,4-BENZOQUINOL METHYLASE, MITOCHONDRIAL"/>
    <property type="match status" value="1"/>
</dbReference>
<name>A0A831X1B1_9BACT</name>
<sequence>MRQVGRYHVEDPAKIQGRDDLRPSDRSPGGLRLRYALQALAGVRGRVLVPGCGAGRYVRAIARARPDLALVGGDLSLTAVREACQRHAGGRYLALDAARLPFGDRAFSAVVFFDLLEHVPDYRGMLAEIARVLRSGGILHAYVPLEAQPATVYRLLEHSQRIPIHRWKRDHVGHINRFDDEQVSRLVWEAGLEIRHLAYSFHPVGQFHDLVDYWQRERQAGGPGWLPLPAVRWVTRAIFAVTWRLAYLEDRAYRGRVLASGLHLTAIKP</sequence>
<keyword evidence="2" id="KW-0489">Methyltransferase</keyword>
<organism evidence="2">
    <name type="scientific">Thermorudis peleae</name>
    <dbReference type="NCBI Taxonomy" id="1382356"/>
    <lineage>
        <taxon>Bacteria</taxon>
        <taxon>Pseudomonadati</taxon>
        <taxon>Thermomicrobiota</taxon>
        <taxon>Thermomicrobia</taxon>
        <taxon>Thermomicrobia incertae sedis</taxon>
        <taxon>Thermorudis</taxon>
    </lineage>
</organism>
<dbReference type="Pfam" id="PF08241">
    <property type="entry name" value="Methyltransf_11"/>
    <property type="match status" value="1"/>
</dbReference>
<evidence type="ECO:0000313" key="2">
    <source>
        <dbReference type="EMBL" id="HEG92004.1"/>
    </source>
</evidence>
<dbReference type="AlphaFoldDB" id="A0A831X1B1"/>
<protein>
    <submittedName>
        <fullName evidence="2">Class I SAM-dependent methyltransferase</fullName>
    </submittedName>
</protein>
<feature type="domain" description="Methyltransferase type 11" evidence="1">
    <location>
        <begin position="50"/>
        <end position="139"/>
    </location>
</feature>
<dbReference type="CDD" id="cd02440">
    <property type="entry name" value="AdoMet_MTases"/>
    <property type="match status" value="1"/>
</dbReference>
<dbReference type="InterPro" id="IPR013216">
    <property type="entry name" value="Methyltransf_11"/>
</dbReference>
<dbReference type="EMBL" id="DSIY01000262">
    <property type="protein sequence ID" value="HEG92004.1"/>
    <property type="molecule type" value="Genomic_DNA"/>
</dbReference>
<proteinExistence type="predicted"/>
<dbReference type="GO" id="GO:0008757">
    <property type="term" value="F:S-adenosylmethionine-dependent methyltransferase activity"/>
    <property type="evidence" value="ECO:0007669"/>
    <property type="project" value="InterPro"/>
</dbReference>
<dbReference type="Gene3D" id="3.40.50.150">
    <property type="entry name" value="Vaccinia Virus protein VP39"/>
    <property type="match status" value="1"/>
</dbReference>
<dbReference type="GO" id="GO:0032259">
    <property type="term" value="P:methylation"/>
    <property type="evidence" value="ECO:0007669"/>
    <property type="project" value="UniProtKB-KW"/>
</dbReference>
<evidence type="ECO:0000259" key="1">
    <source>
        <dbReference type="Pfam" id="PF08241"/>
    </source>
</evidence>
<comment type="caution">
    <text evidence="2">The sequence shown here is derived from an EMBL/GenBank/DDBJ whole genome shotgun (WGS) entry which is preliminary data.</text>
</comment>
<accession>A0A831X1B1</accession>
<gene>
    <name evidence="2" type="ORF">ENP34_11300</name>
</gene>
<dbReference type="InterPro" id="IPR029063">
    <property type="entry name" value="SAM-dependent_MTases_sf"/>
</dbReference>
<dbReference type="PANTHER" id="PTHR43591">
    <property type="entry name" value="METHYLTRANSFERASE"/>
    <property type="match status" value="1"/>
</dbReference>
<keyword evidence="2" id="KW-0808">Transferase</keyword>